<protein>
    <submittedName>
        <fullName evidence="1">Uncharacterized protein</fullName>
    </submittedName>
</protein>
<reference evidence="1 2" key="1">
    <citation type="journal article" date="2022" name="Genome Biol. Evol.">
        <title>The Spruce Budworm Genome: Reconstructing the Evolutionary History of Antifreeze Proteins.</title>
        <authorList>
            <person name="Beliveau C."/>
            <person name="Gagne P."/>
            <person name="Picq S."/>
            <person name="Vernygora O."/>
            <person name="Keeling C.I."/>
            <person name="Pinkney K."/>
            <person name="Doucet D."/>
            <person name="Wen F."/>
            <person name="Johnston J.S."/>
            <person name="Maaroufi H."/>
            <person name="Boyle B."/>
            <person name="Laroche J."/>
            <person name="Dewar K."/>
            <person name="Juretic N."/>
            <person name="Blackburn G."/>
            <person name="Nisole A."/>
            <person name="Brunet B."/>
            <person name="Brandao M."/>
            <person name="Lumley L."/>
            <person name="Duan J."/>
            <person name="Quan G."/>
            <person name="Lucarotti C.J."/>
            <person name="Roe A.D."/>
            <person name="Sperling F.A.H."/>
            <person name="Levesque R.C."/>
            <person name="Cusson M."/>
        </authorList>
    </citation>
    <scope>NUCLEOTIDE SEQUENCE [LARGE SCALE GENOMIC DNA]</scope>
    <source>
        <strain evidence="1">Glfc:IPQL:Cfum</strain>
    </source>
</reference>
<evidence type="ECO:0000313" key="2">
    <source>
        <dbReference type="Proteomes" id="UP001064048"/>
    </source>
</evidence>
<gene>
    <name evidence="1" type="ORF">MSG28_005692</name>
</gene>
<organism evidence="1 2">
    <name type="scientific">Choristoneura fumiferana</name>
    <name type="common">Spruce budworm moth</name>
    <name type="synonym">Archips fumiferana</name>
    <dbReference type="NCBI Taxonomy" id="7141"/>
    <lineage>
        <taxon>Eukaryota</taxon>
        <taxon>Metazoa</taxon>
        <taxon>Ecdysozoa</taxon>
        <taxon>Arthropoda</taxon>
        <taxon>Hexapoda</taxon>
        <taxon>Insecta</taxon>
        <taxon>Pterygota</taxon>
        <taxon>Neoptera</taxon>
        <taxon>Endopterygota</taxon>
        <taxon>Lepidoptera</taxon>
        <taxon>Glossata</taxon>
        <taxon>Ditrysia</taxon>
        <taxon>Tortricoidea</taxon>
        <taxon>Tortricidae</taxon>
        <taxon>Tortricinae</taxon>
        <taxon>Choristoneura</taxon>
    </lineage>
</organism>
<dbReference type="EMBL" id="CM046109">
    <property type="protein sequence ID" value="KAI8442052.1"/>
    <property type="molecule type" value="Genomic_DNA"/>
</dbReference>
<comment type="caution">
    <text evidence="1">The sequence shown here is derived from an EMBL/GenBank/DDBJ whole genome shotgun (WGS) entry which is preliminary data.</text>
</comment>
<name>A0ACC0L0T0_CHOFU</name>
<sequence length="450" mass="49861">MSYHWPKGVVSYLFDDQSYDDGVKDRVQIAMAALERDSCIRFKEQKGDGEGSWLHFTNPGMQRNCSHDPSFQKNGEIQVTLGYDCLRQRDIMHSLLHGVGFRDEISHPQRDLFVKIMWGNIQSAYKSMFRIQPVNNAGGLVEYDPMSIMHFHDRAYSLNGQATITPLLPGLRIAPSDKLSHLDKMKLGIMFGHECNKRKVGEVLNRCKGILTQFDEAELTTTKPVDDNTPNNEDVNDDGGNHEENTNASGNNGDQKDGHEPQELIVVGNDVNSNHEGDPIASDNNNGDQKGNGDGSQEMIIVGNEEANGNINDEDDVDNNQTDNPENVDPVEDKENSNTIEKIDIIPNEEVIIVGSREDSPVNSENAEKGNNDNNGSKDAKETDELIIVGNQNKGGDVSDDNNQDTKGENEIIVVGNEHKGGNEEVIIVGNGENKTGPKDLKERIMKKRN</sequence>
<keyword evidence="2" id="KW-1185">Reference proteome</keyword>
<proteinExistence type="predicted"/>
<dbReference type="Proteomes" id="UP001064048">
    <property type="component" value="Chromosome 9"/>
</dbReference>
<evidence type="ECO:0000313" key="1">
    <source>
        <dbReference type="EMBL" id="KAI8442052.1"/>
    </source>
</evidence>
<accession>A0ACC0L0T0</accession>